<keyword evidence="2 6" id="KW-0349">Heme</keyword>
<keyword evidence="7" id="KW-0812">Transmembrane</keyword>
<feature type="binding site" description="axial binding residue" evidence="6">
    <location>
        <position position="422"/>
    </location>
    <ligand>
        <name>heme</name>
        <dbReference type="ChEBI" id="CHEBI:30413"/>
    </ligand>
    <ligandPart>
        <name>Fe</name>
        <dbReference type="ChEBI" id="CHEBI:18248"/>
    </ligandPart>
</feature>
<comment type="cofactor">
    <cofactor evidence="6">
        <name>heme</name>
        <dbReference type="ChEBI" id="CHEBI:30413"/>
    </cofactor>
</comment>
<dbReference type="GO" id="GO:0020037">
    <property type="term" value="F:heme binding"/>
    <property type="evidence" value="ECO:0007669"/>
    <property type="project" value="InterPro"/>
</dbReference>
<comment type="similarity">
    <text evidence="1">Belongs to the cytochrome P450 family.</text>
</comment>
<reference evidence="8" key="1">
    <citation type="submission" date="2022-10" db="EMBL/GenBank/DDBJ databases">
        <title>Tapping the CABI collections for fungal endophytes: first genome assemblies for Collariella, Neodidymelliopsis, Ascochyta clinopodiicola, Didymella pomorum, Didymosphaeria variabile, Neocosmospora piperis and Neocucurbitaria cava.</title>
        <authorList>
            <person name="Hill R."/>
        </authorList>
    </citation>
    <scope>NUCLEOTIDE SEQUENCE</scope>
    <source>
        <strain evidence="8">IMI 366586</strain>
    </source>
</reference>
<feature type="transmembrane region" description="Helical" evidence="7">
    <location>
        <begin position="291"/>
        <end position="314"/>
    </location>
</feature>
<keyword evidence="5 6" id="KW-0408">Iron</keyword>
<evidence type="ECO:0000256" key="2">
    <source>
        <dbReference type="ARBA" id="ARBA00022617"/>
    </source>
</evidence>
<dbReference type="PRINTS" id="PR00463">
    <property type="entry name" value="EP450I"/>
</dbReference>
<evidence type="ECO:0000256" key="3">
    <source>
        <dbReference type="ARBA" id="ARBA00022723"/>
    </source>
</evidence>
<dbReference type="InterPro" id="IPR001128">
    <property type="entry name" value="Cyt_P450"/>
</dbReference>
<gene>
    <name evidence="8" type="ORF">N0V84_012114</name>
</gene>
<proteinExistence type="inferred from homology"/>
<dbReference type="GO" id="GO:0016705">
    <property type="term" value="F:oxidoreductase activity, acting on paired donors, with incorporation or reduction of molecular oxygen"/>
    <property type="evidence" value="ECO:0007669"/>
    <property type="project" value="InterPro"/>
</dbReference>
<keyword evidence="4" id="KW-0560">Oxidoreductase</keyword>
<protein>
    <recommendedName>
        <fullName evidence="10">Cytochrome P450</fullName>
    </recommendedName>
</protein>
<evidence type="ECO:0000256" key="4">
    <source>
        <dbReference type="ARBA" id="ARBA00023002"/>
    </source>
</evidence>
<dbReference type="Gene3D" id="1.10.630.10">
    <property type="entry name" value="Cytochrome P450"/>
    <property type="match status" value="1"/>
</dbReference>
<feature type="transmembrane region" description="Helical" evidence="7">
    <location>
        <begin position="21"/>
        <end position="39"/>
    </location>
</feature>
<accession>A0A9W8TD67</accession>
<evidence type="ECO:0000256" key="7">
    <source>
        <dbReference type="SAM" id="Phobius"/>
    </source>
</evidence>
<keyword evidence="7" id="KW-1133">Transmembrane helix</keyword>
<keyword evidence="9" id="KW-1185">Reference proteome</keyword>
<dbReference type="SUPFAM" id="SSF48264">
    <property type="entry name" value="Cytochrome P450"/>
    <property type="match status" value="1"/>
</dbReference>
<dbReference type="Proteomes" id="UP001140502">
    <property type="component" value="Unassembled WGS sequence"/>
</dbReference>
<organism evidence="8 9">
    <name type="scientific">Fusarium piperis</name>
    <dbReference type="NCBI Taxonomy" id="1435070"/>
    <lineage>
        <taxon>Eukaryota</taxon>
        <taxon>Fungi</taxon>
        <taxon>Dikarya</taxon>
        <taxon>Ascomycota</taxon>
        <taxon>Pezizomycotina</taxon>
        <taxon>Sordariomycetes</taxon>
        <taxon>Hypocreomycetidae</taxon>
        <taxon>Hypocreales</taxon>
        <taxon>Nectriaceae</taxon>
        <taxon>Fusarium</taxon>
        <taxon>Fusarium solani species complex</taxon>
    </lineage>
</organism>
<dbReference type="PANTHER" id="PTHR24305">
    <property type="entry name" value="CYTOCHROME P450"/>
    <property type="match status" value="1"/>
</dbReference>
<dbReference type="InterPro" id="IPR002401">
    <property type="entry name" value="Cyt_P450_E_grp-I"/>
</dbReference>
<keyword evidence="7" id="KW-0472">Membrane</keyword>
<dbReference type="PANTHER" id="PTHR24305:SF96">
    <property type="entry name" value="CYTOCHROME P450 MONOOXYGENASE STCB-RELATED"/>
    <property type="match status" value="1"/>
</dbReference>
<evidence type="ECO:0000313" key="8">
    <source>
        <dbReference type="EMBL" id="KAJ4308417.1"/>
    </source>
</evidence>
<dbReference type="EMBL" id="JAPEUR010000533">
    <property type="protein sequence ID" value="KAJ4308417.1"/>
    <property type="molecule type" value="Genomic_DNA"/>
</dbReference>
<evidence type="ECO:0000256" key="6">
    <source>
        <dbReference type="PIRSR" id="PIRSR602401-1"/>
    </source>
</evidence>
<comment type="caution">
    <text evidence="8">The sequence shown here is derived from an EMBL/GenBank/DDBJ whole genome shotgun (WGS) entry which is preliminary data.</text>
</comment>
<sequence length="478" mass="53088">MITSDAIAAWVRADNAGPRTLLVYSSLALTALYIFASPLRHIPGPFLNKFTNAVLALNTLAGRRIHYVHKLHQQYGPVVRISYDQVDVSDLPAFKAIHKIGNGYLKTQWYKDFTRSPVEDVFSTRNPKIHASRRRVLNAPLSPAALRTNWEWLFRDKVQKAVAGIKRGAVHGPADAYHWFTLMSSDVIGQISTGDDFHLVESGKKTGFFEDLESLNRVNTISAVLGPLWPLLVKMGPRRFGEMAAAEQRIHAHCNKVVDEIRERKGSKKTVFTDLINEEASTNDSAVAFEVLGLILAGSGTTAITLAYLVWAVLKRPDIQAKLEDELKELPYLNAVIKESLRLYTAIPGGLQRIVPPSAPLKAGGQTVPPGTTVVTQAYTIHRDPSLWASPETFDPERFLHDNLTHEQKTSLSHYGAGTRICLGMHAANMLMLHTVAALFRECKGLRLAEAMKDEDMEFFNFFVVVPKGDKCLVTLQG</sequence>
<dbReference type="OrthoDB" id="1470350at2759"/>
<name>A0A9W8TD67_9HYPO</name>
<dbReference type="GO" id="GO:0004497">
    <property type="term" value="F:monooxygenase activity"/>
    <property type="evidence" value="ECO:0007669"/>
    <property type="project" value="InterPro"/>
</dbReference>
<dbReference type="InterPro" id="IPR036396">
    <property type="entry name" value="Cyt_P450_sf"/>
</dbReference>
<dbReference type="PRINTS" id="PR00385">
    <property type="entry name" value="P450"/>
</dbReference>
<evidence type="ECO:0000313" key="9">
    <source>
        <dbReference type="Proteomes" id="UP001140502"/>
    </source>
</evidence>
<evidence type="ECO:0000256" key="5">
    <source>
        <dbReference type="ARBA" id="ARBA00023004"/>
    </source>
</evidence>
<evidence type="ECO:0008006" key="10">
    <source>
        <dbReference type="Google" id="ProtNLM"/>
    </source>
</evidence>
<dbReference type="Pfam" id="PF00067">
    <property type="entry name" value="p450"/>
    <property type="match status" value="1"/>
</dbReference>
<dbReference type="GO" id="GO:0005506">
    <property type="term" value="F:iron ion binding"/>
    <property type="evidence" value="ECO:0007669"/>
    <property type="project" value="InterPro"/>
</dbReference>
<keyword evidence="3 6" id="KW-0479">Metal-binding</keyword>
<evidence type="ECO:0000256" key="1">
    <source>
        <dbReference type="ARBA" id="ARBA00010617"/>
    </source>
</evidence>
<dbReference type="InterPro" id="IPR050121">
    <property type="entry name" value="Cytochrome_P450_monoxygenase"/>
</dbReference>
<dbReference type="AlphaFoldDB" id="A0A9W8TD67"/>